<dbReference type="GO" id="GO:0045820">
    <property type="term" value="P:negative regulation of glycolytic process"/>
    <property type="evidence" value="ECO:0007669"/>
    <property type="project" value="TreeGrafter"/>
</dbReference>
<evidence type="ECO:0000256" key="1">
    <source>
        <dbReference type="ARBA" id="ARBA00022801"/>
    </source>
</evidence>
<proteinExistence type="predicted"/>
<gene>
    <name evidence="3" type="ORF">BSL78_11129</name>
</gene>
<protein>
    <submittedName>
        <fullName evidence="3">Putative fructose-2,6-bisphosphatase TIGAR B-like isoform X3</fullName>
    </submittedName>
</protein>
<dbReference type="PANTHER" id="PTHR46517">
    <property type="entry name" value="FRUCTOSE-2,6-BISPHOSPHATASE TIGAR"/>
    <property type="match status" value="1"/>
</dbReference>
<dbReference type="EMBL" id="MRZV01000348">
    <property type="protein sequence ID" value="PIK51981.1"/>
    <property type="molecule type" value="Genomic_DNA"/>
</dbReference>
<dbReference type="InterPro" id="IPR029033">
    <property type="entry name" value="His_PPase_superfam"/>
</dbReference>
<sequence length="305" mass="34722">MISNDGNHGYFSYYDVWMHHIEDKAPIVFVCIASGETDYNANGLFQGQSDIPLNSLGEKQAEAAGVYLKNIKFDRIYSSDLIRCIQTADAVVKRNSCSPPGIIKDARLREKSFGIFEGKPFHEYHNWTDANGGRNSTIPEGETEEEGFPGDVVFTNCCNRYVNRLNSLQVIFRMESFLDHLCQDMTENFVKTSSFTTVTSDDITTQDEATTREARTDDEPLTFNEIGYPPEMELPHVLLSSHGMFLRILLQVLRKRYICQIPKGMHIYRRCPNTGLSGFIFKLTDGKPSHVDYKFVFCDHHLGDD</sequence>
<dbReference type="InterPro" id="IPR051695">
    <property type="entry name" value="Phosphoglycerate_Mutase"/>
</dbReference>
<name>A0A2G8KVG0_STIJA</name>
<dbReference type="OrthoDB" id="354304at2759"/>
<dbReference type="Proteomes" id="UP000230750">
    <property type="component" value="Unassembled WGS sequence"/>
</dbReference>
<dbReference type="SMART" id="SM00855">
    <property type="entry name" value="PGAM"/>
    <property type="match status" value="1"/>
</dbReference>
<dbReference type="SUPFAM" id="SSF53254">
    <property type="entry name" value="Phosphoglycerate mutase-like"/>
    <property type="match status" value="1"/>
</dbReference>
<dbReference type="Gene3D" id="3.40.50.1240">
    <property type="entry name" value="Phosphoglycerate mutase-like"/>
    <property type="match status" value="1"/>
</dbReference>
<dbReference type="GO" id="GO:0005829">
    <property type="term" value="C:cytosol"/>
    <property type="evidence" value="ECO:0007669"/>
    <property type="project" value="TreeGrafter"/>
</dbReference>
<dbReference type="Pfam" id="PF00300">
    <property type="entry name" value="His_Phos_1"/>
    <property type="match status" value="1"/>
</dbReference>
<comment type="caution">
    <text evidence="3">The sequence shown here is derived from an EMBL/GenBank/DDBJ whole genome shotgun (WGS) entry which is preliminary data.</text>
</comment>
<evidence type="ECO:0000313" key="4">
    <source>
        <dbReference type="Proteomes" id="UP000230750"/>
    </source>
</evidence>
<feature type="binding site" evidence="2">
    <location>
        <position position="83"/>
    </location>
    <ligand>
        <name>substrate</name>
    </ligand>
</feature>
<dbReference type="CDD" id="cd07067">
    <property type="entry name" value="HP_PGM_like"/>
    <property type="match status" value="1"/>
</dbReference>
<dbReference type="GO" id="GO:0004331">
    <property type="term" value="F:fructose-2,6-bisphosphate 2-phosphatase activity"/>
    <property type="evidence" value="ECO:0007669"/>
    <property type="project" value="TreeGrafter"/>
</dbReference>
<keyword evidence="1" id="KW-0378">Hydrolase</keyword>
<dbReference type="GO" id="GO:0043456">
    <property type="term" value="P:regulation of pentose-phosphate shunt"/>
    <property type="evidence" value="ECO:0007669"/>
    <property type="project" value="TreeGrafter"/>
</dbReference>
<dbReference type="AlphaFoldDB" id="A0A2G8KVG0"/>
<evidence type="ECO:0000313" key="3">
    <source>
        <dbReference type="EMBL" id="PIK51981.1"/>
    </source>
</evidence>
<dbReference type="PANTHER" id="PTHR46517:SF1">
    <property type="entry name" value="FRUCTOSE-2,6-BISPHOSPHATASE TIGAR"/>
    <property type="match status" value="1"/>
</dbReference>
<evidence type="ECO:0000256" key="2">
    <source>
        <dbReference type="PIRSR" id="PIRSR613078-2"/>
    </source>
</evidence>
<keyword evidence="4" id="KW-1185">Reference proteome</keyword>
<dbReference type="InterPro" id="IPR013078">
    <property type="entry name" value="His_Pase_superF_clade-1"/>
</dbReference>
<organism evidence="3 4">
    <name type="scientific">Stichopus japonicus</name>
    <name type="common">Sea cucumber</name>
    <dbReference type="NCBI Taxonomy" id="307972"/>
    <lineage>
        <taxon>Eukaryota</taxon>
        <taxon>Metazoa</taxon>
        <taxon>Echinodermata</taxon>
        <taxon>Eleutherozoa</taxon>
        <taxon>Echinozoa</taxon>
        <taxon>Holothuroidea</taxon>
        <taxon>Aspidochirotacea</taxon>
        <taxon>Aspidochirotida</taxon>
        <taxon>Stichopodidae</taxon>
        <taxon>Apostichopus</taxon>
    </lineage>
</organism>
<dbReference type="STRING" id="307972.A0A2G8KVG0"/>
<accession>A0A2G8KVG0</accession>
<reference evidence="3 4" key="1">
    <citation type="journal article" date="2017" name="PLoS Biol.">
        <title>The sea cucumber genome provides insights into morphological evolution and visceral regeneration.</title>
        <authorList>
            <person name="Zhang X."/>
            <person name="Sun L."/>
            <person name="Yuan J."/>
            <person name="Sun Y."/>
            <person name="Gao Y."/>
            <person name="Zhang L."/>
            <person name="Li S."/>
            <person name="Dai H."/>
            <person name="Hamel J.F."/>
            <person name="Liu C."/>
            <person name="Yu Y."/>
            <person name="Liu S."/>
            <person name="Lin W."/>
            <person name="Guo K."/>
            <person name="Jin S."/>
            <person name="Xu P."/>
            <person name="Storey K.B."/>
            <person name="Huan P."/>
            <person name="Zhang T."/>
            <person name="Zhou Y."/>
            <person name="Zhang J."/>
            <person name="Lin C."/>
            <person name="Li X."/>
            <person name="Xing L."/>
            <person name="Huo D."/>
            <person name="Sun M."/>
            <person name="Wang L."/>
            <person name="Mercier A."/>
            <person name="Li F."/>
            <person name="Yang H."/>
            <person name="Xiang J."/>
        </authorList>
    </citation>
    <scope>NUCLEOTIDE SEQUENCE [LARGE SCALE GENOMIC DNA]</scope>
    <source>
        <strain evidence="3">Shaxun</strain>
        <tissue evidence="3">Muscle</tissue>
    </source>
</reference>